<evidence type="ECO:0000313" key="1">
    <source>
        <dbReference type="EMBL" id="KAL0933659.1"/>
    </source>
</evidence>
<name>A0ACC3YP41_COLTU</name>
<keyword evidence="2" id="KW-1185">Reference proteome</keyword>
<dbReference type="EMBL" id="VUJX02000007">
    <property type="protein sequence ID" value="KAL0933659.1"/>
    <property type="molecule type" value="Genomic_DNA"/>
</dbReference>
<evidence type="ECO:0000313" key="2">
    <source>
        <dbReference type="Proteomes" id="UP000805649"/>
    </source>
</evidence>
<protein>
    <submittedName>
        <fullName evidence="1">Uncharacterized protein</fullName>
    </submittedName>
</protein>
<dbReference type="Proteomes" id="UP000805649">
    <property type="component" value="Unassembled WGS sequence"/>
</dbReference>
<gene>
    <name evidence="1" type="ORF">CTRU02_210458</name>
</gene>
<organism evidence="1 2">
    <name type="scientific">Colletotrichum truncatum</name>
    <name type="common">Anthracnose fungus</name>
    <name type="synonym">Colletotrichum capsici</name>
    <dbReference type="NCBI Taxonomy" id="5467"/>
    <lineage>
        <taxon>Eukaryota</taxon>
        <taxon>Fungi</taxon>
        <taxon>Dikarya</taxon>
        <taxon>Ascomycota</taxon>
        <taxon>Pezizomycotina</taxon>
        <taxon>Sordariomycetes</taxon>
        <taxon>Hypocreomycetidae</taxon>
        <taxon>Glomerellales</taxon>
        <taxon>Glomerellaceae</taxon>
        <taxon>Colletotrichum</taxon>
        <taxon>Colletotrichum truncatum species complex</taxon>
    </lineage>
</organism>
<reference evidence="1 2" key="1">
    <citation type="journal article" date="2020" name="Phytopathology">
        <title>Genome Sequence Resources of Colletotrichum truncatum, C. plurivorum, C. musicola, and C. sojae: Four Species Pathogenic to Soybean (Glycine max).</title>
        <authorList>
            <person name="Rogerio F."/>
            <person name="Boufleur T.R."/>
            <person name="Ciampi-Guillardi M."/>
            <person name="Sukno S.A."/>
            <person name="Thon M.R."/>
            <person name="Massola Junior N.S."/>
            <person name="Baroncelli R."/>
        </authorList>
    </citation>
    <scope>NUCLEOTIDE SEQUENCE [LARGE SCALE GENOMIC DNA]</scope>
    <source>
        <strain evidence="1 2">CMES1059</strain>
    </source>
</reference>
<comment type="caution">
    <text evidence="1">The sequence shown here is derived from an EMBL/GenBank/DDBJ whole genome shotgun (WGS) entry which is preliminary data.</text>
</comment>
<sequence length="262" mass="27600">MQRHSHRILAILTLAAVVVGQECYFPDGSRDLDGIPCPRVGDDNAVACCGSSSHYCLTNGLCLEPNAWTMYRNSCTDKEFRASGCPTICRDSSKFDFARGSHSGVNYCFDGAIWTCNGRNDCAKGNFTMPRPKGRLLLNTAVAVDLGIEPTSTGGGPSGTAIPVCSSAAESSDRIPAGAAAGIGVGIGVPLTIAVAVLTILLLREKKRTKAANLALDTSRSTPTVSVASPAYAKLGYSRRDGQQSTTPELPPEPTVRHELPQ</sequence>
<accession>A0ACC3YP41</accession>
<proteinExistence type="predicted"/>